<dbReference type="PRINTS" id="PR00411">
    <property type="entry name" value="PNDRDTASEI"/>
</dbReference>
<evidence type="ECO:0000256" key="9">
    <source>
        <dbReference type="ARBA" id="ARBA00023014"/>
    </source>
</evidence>
<evidence type="ECO:0000256" key="6">
    <source>
        <dbReference type="ARBA" id="ARBA00022723"/>
    </source>
</evidence>
<proteinExistence type="inferred from homology"/>
<evidence type="ECO:0000256" key="7">
    <source>
        <dbReference type="ARBA" id="ARBA00023002"/>
    </source>
</evidence>
<comment type="cofactor">
    <cofactor evidence="1">
        <name>FMN</name>
        <dbReference type="ChEBI" id="CHEBI:58210"/>
    </cofactor>
</comment>
<dbReference type="PRINTS" id="PR00368">
    <property type="entry name" value="FADPNR"/>
</dbReference>
<protein>
    <submittedName>
        <fullName evidence="12">2,4-dienoyl-CoA reductase-like NADH-dependent reductase (Old Yellow Enzyme family)</fullName>
    </submittedName>
</protein>
<evidence type="ECO:0000256" key="1">
    <source>
        <dbReference type="ARBA" id="ARBA00001917"/>
    </source>
</evidence>
<reference evidence="12 13" key="1">
    <citation type="submission" date="2019-03" db="EMBL/GenBank/DDBJ databases">
        <title>Genomic Encyclopedia of Type Strains, Phase IV (KMG-IV): sequencing the most valuable type-strain genomes for metagenomic binning, comparative biology and taxonomic classification.</title>
        <authorList>
            <person name="Goeker M."/>
        </authorList>
    </citation>
    <scope>NUCLEOTIDE SEQUENCE [LARGE SCALE GENOMIC DNA]</scope>
    <source>
        <strain evidence="12 13">DSM 29489</strain>
    </source>
</reference>
<dbReference type="Pfam" id="PF07992">
    <property type="entry name" value="Pyr_redox_2"/>
    <property type="match status" value="1"/>
</dbReference>
<keyword evidence="5" id="KW-0288">FMN</keyword>
<evidence type="ECO:0000256" key="2">
    <source>
        <dbReference type="ARBA" id="ARBA00001966"/>
    </source>
</evidence>
<dbReference type="PANTHER" id="PTHR42917">
    <property type="entry name" value="2,4-DIENOYL-COA REDUCTASE"/>
    <property type="match status" value="1"/>
</dbReference>
<evidence type="ECO:0000256" key="4">
    <source>
        <dbReference type="ARBA" id="ARBA00022630"/>
    </source>
</evidence>
<dbReference type="Pfam" id="PF00724">
    <property type="entry name" value="Oxidored_FMN"/>
    <property type="match status" value="1"/>
</dbReference>
<dbReference type="CDD" id="cd02803">
    <property type="entry name" value="OYE_like_FMN_family"/>
    <property type="match status" value="1"/>
</dbReference>
<keyword evidence="6" id="KW-0479">Metal-binding</keyword>
<organism evidence="12 13">
    <name type="scientific">Muricomes intestini</name>
    <dbReference type="NCBI Taxonomy" id="1796634"/>
    <lineage>
        <taxon>Bacteria</taxon>
        <taxon>Bacillati</taxon>
        <taxon>Bacillota</taxon>
        <taxon>Clostridia</taxon>
        <taxon>Lachnospirales</taxon>
        <taxon>Lachnospiraceae</taxon>
        <taxon>Muricomes</taxon>
    </lineage>
</organism>
<name>A0A4R3KCJ6_9FIRM</name>
<keyword evidence="4" id="KW-0285">Flavoprotein</keyword>
<dbReference type="GO" id="GO:0051536">
    <property type="term" value="F:iron-sulfur cluster binding"/>
    <property type="evidence" value="ECO:0007669"/>
    <property type="project" value="UniProtKB-KW"/>
</dbReference>
<evidence type="ECO:0000256" key="5">
    <source>
        <dbReference type="ARBA" id="ARBA00022643"/>
    </source>
</evidence>
<dbReference type="AlphaFoldDB" id="A0A4R3KCJ6"/>
<dbReference type="InterPro" id="IPR051793">
    <property type="entry name" value="NADH:flavin_oxidoreductase"/>
</dbReference>
<dbReference type="InterPro" id="IPR036188">
    <property type="entry name" value="FAD/NAD-bd_sf"/>
</dbReference>
<keyword evidence="7" id="KW-0560">Oxidoreductase</keyword>
<gene>
    <name evidence="12" type="ORF">EDD59_10516</name>
</gene>
<dbReference type="Gene3D" id="3.20.20.70">
    <property type="entry name" value="Aldolase class I"/>
    <property type="match status" value="1"/>
</dbReference>
<keyword evidence="8" id="KW-0408">Iron</keyword>
<dbReference type="OrthoDB" id="9772736at2"/>
<dbReference type="GO" id="GO:0016491">
    <property type="term" value="F:oxidoreductase activity"/>
    <property type="evidence" value="ECO:0007669"/>
    <property type="project" value="UniProtKB-KW"/>
</dbReference>
<evidence type="ECO:0000313" key="13">
    <source>
        <dbReference type="Proteomes" id="UP000295726"/>
    </source>
</evidence>
<sequence length="642" mass="68467">MFENLLQTGSIGNAALRNRMIMPAMGSAHVTMDGHVTDELIEYFAARARGGFGLVITEYTFVDPAGQANPGQLAIYSDDFIPGCRRLTGRVHAEGGKNFMQLHHAGRETMEQTTGQQPAAPSVIPCPLLGSRPRELSTEEVYDLIEKFGDGAVRAQKAGFDGVELHGAHGYMIAQFLSSYSNKRTDEFGGDITGRARFAVEIIKNIKEKCGKGFPVCVRISGEELVDGGRQIAETKAVAKLLERAGADALHISLGVYAVMPYLVPPSNVPVGFITKYAEAVKKSVKIPVITVGRINDPVLADSLIEDGIADFVSLGRGAIADAEFPLKVQENRTDEISPCVGCMTRCNGTPGVLPGDYGVSCAFNPFSGHEGSLKIEKTDAPKNVVIVGAGVGGLETAWVAAARGHHVTVLEKSEKAGGQVLPGCMPPNKTELARAVKYYLTMCKKYGAEIKYNTEATAESVLKYKPDTVILATGAAPIFPNIPNEGIRIAQANDILSGSEEMGYNNLVVGGGMVGLETAEYLRSENRGATVVEMLDKAGADMHPSIAFFVFKSLKENGVDIKTNTKVERFTVDGAVCSGKDGEIQLSGFDNVILAIGSKAYNPLEESLKDKVSELHVIGDAVKARRIAAAVEEGARIAVSI</sequence>
<dbReference type="Proteomes" id="UP000295726">
    <property type="component" value="Unassembled WGS sequence"/>
</dbReference>
<dbReference type="InterPro" id="IPR023753">
    <property type="entry name" value="FAD/NAD-binding_dom"/>
</dbReference>
<dbReference type="RefSeq" id="WP_132379489.1">
    <property type="nucleotide sequence ID" value="NZ_SLZZ01000005.1"/>
</dbReference>
<accession>A0A4R3KCJ6</accession>
<dbReference type="EMBL" id="SLZZ01000005">
    <property type="protein sequence ID" value="TCS80639.1"/>
    <property type="molecule type" value="Genomic_DNA"/>
</dbReference>
<dbReference type="GO" id="GO:0046872">
    <property type="term" value="F:metal ion binding"/>
    <property type="evidence" value="ECO:0007669"/>
    <property type="project" value="UniProtKB-KW"/>
</dbReference>
<keyword evidence="9" id="KW-0411">Iron-sulfur</keyword>
<dbReference type="GO" id="GO:0010181">
    <property type="term" value="F:FMN binding"/>
    <property type="evidence" value="ECO:0007669"/>
    <property type="project" value="InterPro"/>
</dbReference>
<dbReference type="InterPro" id="IPR013785">
    <property type="entry name" value="Aldolase_TIM"/>
</dbReference>
<comment type="cofactor">
    <cofactor evidence="2">
        <name>[4Fe-4S] cluster</name>
        <dbReference type="ChEBI" id="CHEBI:49883"/>
    </cofactor>
</comment>
<dbReference type="PANTHER" id="PTHR42917:SF2">
    <property type="entry name" value="2,4-DIENOYL-COA REDUCTASE [(2E)-ENOYL-COA-PRODUCING]"/>
    <property type="match status" value="1"/>
</dbReference>
<evidence type="ECO:0000259" key="11">
    <source>
        <dbReference type="Pfam" id="PF07992"/>
    </source>
</evidence>
<dbReference type="Gene3D" id="3.40.50.720">
    <property type="entry name" value="NAD(P)-binding Rossmann-like Domain"/>
    <property type="match status" value="1"/>
</dbReference>
<comment type="caution">
    <text evidence="12">The sequence shown here is derived from an EMBL/GenBank/DDBJ whole genome shotgun (WGS) entry which is preliminary data.</text>
</comment>
<evidence type="ECO:0000313" key="12">
    <source>
        <dbReference type="EMBL" id="TCS80639.1"/>
    </source>
</evidence>
<comment type="similarity">
    <text evidence="3">In the N-terminal section; belongs to the NADH:flavin oxidoreductase/NADH oxidase family.</text>
</comment>
<dbReference type="SUPFAM" id="SSF51395">
    <property type="entry name" value="FMN-linked oxidoreductases"/>
    <property type="match status" value="1"/>
</dbReference>
<keyword evidence="13" id="KW-1185">Reference proteome</keyword>
<feature type="domain" description="NADH:flavin oxidoreductase/NADH oxidase N-terminal" evidence="10">
    <location>
        <begin position="11"/>
        <end position="336"/>
    </location>
</feature>
<dbReference type="Gene3D" id="3.50.50.60">
    <property type="entry name" value="FAD/NAD(P)-binding domain"/>
    <property type="match status" value="1"/>
</dbReference>
<dbReference type="InterPro" id="IPR001155">
    <property type="entry name" value="OxRdtase_FMN_N"/>
</dbReference>
<evidence type="ECO:0000256" key="8">
    <source>
        <dbReference type="ARBA" id="ARBA00023004"/>
    </source>
</evidence>
<evidence type="ECO:0000256" key="3">
    <source>
        <dbReference type="ARBA" id="ARBA00011048"/>
    </source>
</evidence>
<feature type="domain" description="FAD/NAD(P)-binding" evidence="11">
    <location>
        <begin position="384"/>
        <end position="608"/>
    </location>
</feature>
<evidence type="ECO:0000259" key="10">
    <source>
        <dbReference type="Pfam" id="PF00724"/>
    </source>
</evidence>
<dbReference type="SUPFAM" id="SSF51905">
    <property type="entry name" value="FAD/NAD(P)-binding domain"/>
    <property type="match status" value="1"/>
</dbReference>